<dbReference type="InterPro" id="IPR052019">
    <property type="entry name" value="F420H2_bilvrd_red/Heme_oxyg"/>
</dbReference>
<keyword evidence="1" id="KW-0560">Oxidoreductase</keyword>
<dbReference type="NCBIfam" id="TIGR03618">
    <property type="entry name" value="Rv1155_F420"/>
    <property type="match status" value="1"/>
</dbReference>
<dbReference type="InterPro" id="IPR019920">
    <property type="entry name" value="F420-binding_dom_put"/>
</dbReference>
<dbReference type="InterPro" id="IPR011576">
    <property type="entry name" value="Pyridox_Oxase_N"/>
</dbReference>
<dbReference type="InterPro" id="IPR012349">
    <property type="entry name" value="Split_barrel_FMN-bd"/>
</dbReference>
<evidence type="ECO:0000256" key="1">
    <source>
        <dbReference type="ARBA" id="ARBA00023002"/>
    </source>
</evidence>
<feature type="domain" description="Pyridoxamine 5'-phosphate oxidase N-terminal" evidence="2">
    <location>
        <begin position="7"/>
        <end position="128"/>
    </location>
</feature>
<dbReference type="SUPFAM" id="SSF50475">
    <property type="entry name" value="FMN-binding split barrel"/>
    <property type="match status" value="1"/>
</dbReference>
<comment type="caution">
    <text evidence="3">The sequence shown here is derived from an EMBL/GenBank/DDBJ whole genome shotgun (WGS) entry which is preliminary data.</text>
</comment>
<keyword evidence="4" id="KW-1185">Reference proteome</keyword>
<dbReference type="PANTHER" id="PTHR35176">
    <property type="entry name" value="HEME OXYGENASE HI_0854-RELATED"/>
    <property type="match status" value="1"/>
</dbReference>
<accession>A0A8J3N759</accession>
<dbReference type="RefSeq" id="WP_220211673.1">
    <property type="nucleotide sequence ID" value="NZ_BNJK01000004.1"/>
</dbReference>
<dbReference type="PANTHER" id="PTHR35176:SF6">
    <property type="entry name" value="HEME OXYGENASE HI_0854-RELATED"/>
    <property type="match status" value="1"/>
</dbReference>
<reference evidence="3" key="1">
    <citation type="submission" date="2020-10" db="EMBL/GenBank/DDBJ databases">
        <title>Taxonomic study of unclassified bacteria belonging to the class Ktedonobacteria.</title>
        <authorList>
            <person name="Yabe S."/>
            <person name="Wang C.M."/>
            <person name="Zheng Y."/>
            <person name="Sakai Y."/>
            <person name="Cavaletti L."/>
            <person name="Monciardini P."/>
            <person name="Donadio S."/>
        </authorList>
    </citation>
    <scope>NUCLEOTIDE SEQUENCE</scope>
    <source>
        <strain evidence="3">ID150040</strain>
    </source>
</reference>
<name>A0A8J3N759_9CHLR</name>
<dbReference type="Pfam" id="PF01243">
    <property type="entry name" value="PNPOx_N"/>
    <property type="match status" value="1"/>
</dbReference>
<dbReference type="AlphaFoldDB" id="A0A8J3N759"/>
<gene>
    <name evidence="3" type="ORF">KSF_111550</name>
</gene>
<proteinExistence type="predicted"/>
<dbReference type="Proteomes" id="UP000597444">
    <property type="component" value="Unassembled WGS sequence"/>
</dbReference>
<dbReference type="GO" id="GO:0005829">
    <property type="term" value="C:cytosol"/>
    <property type="evidence" value="ECO:0007669"/>
    <property type="project" value="TreeGrafter"/>
</dbReference>
<sequence>MANIPASHLDILQSRALGYLATLGPKGEPQVSAVWFLWDGTYLLFAFNKKRQKYRNVLRDSRVAVALADIANPYRALEIRGRVVRVDEDPDFRFINAASQKYNNRDATPEETGRPEERVVLVVEPERVLVFPPEGKQ</sequence>
<evidence type="ECO:0000313" key="4">
    <source>
        <dbReference type="Proteomes" id="UP000597444"/>
    </source>
</evidence>
<dbReference type="EMBL" id="BNJK01000004">
    <property type="protein sequence ID" value="GHP01108.1"/>
    <property type="molecule type" value="Genomic_DNA"/>
</dbReference>
<evidence type="ECO:0000259" key="2">
    <source>
        <dbReference type="Pfam" id="PF01243"/>
    </source>
</evidence>
<evidence type="ECO:0000313" key="3">
    <source>
        <dbReference type="EMBL" id="GHP01108.1"/>
    </source>
</evidence>
<dbReference type="GO" id="GO:0070967">
    <property type="term" value="F:coenzyme F420 binding"/>
    <property type="evidence" value="ECO:0007669"/>
    <property type="project" value="TreeGrafter"/>
</dbReference>
<protein>
    <submittedName>
        <fullName evidence="3">PPOX class F420-dependent enzyme</fullName>
    </submittedName>
</protein>
<organism evidence="3 4">
    <name type="scientific">Reticulibacter mediterranei</name>
    <dbReference type="NCBI Taxonomy" id="2778369"/>
    <lineage>
        <taxon>Bacteria</taxon>
        <taxon>Bacillati</taxon>
        <taxon>Chloroflexota</taxon>
        <taxon>Ktedonobacteria</taxon>
        <taxon>Ktedonobacterales</taxon>
        <taxon>Reticulibacteraceae</taxon>
        <taxon>Reticulibacter</taxon>
    </lineage>
</organism>
<dbReference type="GO" id="GO:0016627">
    <property type="term" value="F:oxidoreductase activity, acting on the CH-CH group of donors"/>
    <property type="evidence" value="ECO:0007669"/>
    <property type="project" value="TreeGrafter"/>
</dbReference>
<dbReference type="Gene3D" id="2.30.110.10">
    <property type="entry name" value="Electron Transport, Fmn-binding Protein, Chain A"/>
    <property type="match status" value="1"/>
</dbReference>